<dbReference type="InterPro" id="IPR010982">
    <property type="entry name" value="Lambda_DNA-bd_dom_sf"/>
</dbReference>
<keyword evidence="3" id="KW-1185">Reference proteome</keyword>
<reference evidence="2 3" key="1">
    <citation type="journal article" date="2014" name="Int. J. Syst. Evol. Microbiol.">
        <title>Description of Galbitalea soli gen. nov., sp. nov., and Frondihabitans sucicola sp. nov.</title>
        <authorList>
            <person name="Kim S.J."/>
            <person name="Lim J.M."/>
            <person name="Ahn J.H."/>
            <person name="Weon H.Y."/>
            <person name="Hamada M."/>
            <person name="Suzuki K."/>
            <person name="Ahn T.Y."/>
            <person name="Kwon S.W."/>
        </authorList>
    </citation>
    <scope>NUCLEOTIDE SEQUENCE [LARGE SCALE GENOMIC DNA]</scope>
    <source>
        <strain evidence="2 3">NBRC 108727</strain>
    </source>
</reference>
<dbReference type="Gene3D" id="1.10.260.40">
    <property type="entry name" value="lambda repressor-like DNA-binding domains"/>
    <property type="match status" value="1"/>
</dbReference>
<name>A0A7C9TNJ5_9MICO</name>
<accession>A0A7C9TNJ5</accession>
<dbReference type="PROSITE" id="PS50943">
    <property type="entry name" value="HTH_CROC1"/>
    <property type="match status" value="1"/>
</dbReference>
<protein>
    <submittedName>
        <fullName evidence="2">XRE family transcriptional regulator</fullName>
    </submittedName>
</protein>
<dbReference type="AlphaFoldDB" id="A0A7C9TNJ5"/>
<evidence type="ECO:0000259" key="1">
    <source>
        <dbReference type="PROSITE" id="PS50943"/>
    </source>
</evidence>
<dbReference type="EMBL" id="JAAGWZ010000001">
    <property type="protein sequence ID" value="NEM89819.1"/>
    <property type="molecule type" value="Genomic_DNA"/>
</dbReference>
<evidence type="ECO:0000313" key="3">
    <source>
        <dbReference type="Proteomes" id="UP000479756"/>
    </source>
</evidence>
<evidence type="ECO:0000313" key="2">
    <source>
        <dbReference type="EMBL" id="NEM89819.1"/>
    </source>
</evidence>
<feature type="domain" description="HTH cro/C1-type" evidence="1">
    <location>
        <begin position="9"/>
        <end position="50"/>
    </location>
</feature>
<dbReference type="SUPFAM" id="SSF47413">
    <property type="entry name" value="lambda repressor-like DNA-binding domains"/>
    <property type="match status" value="1"/>
</dbReference>
<gene>
    <name evidence="2" type="ORF">G3T37_00430</name>
</gene>
<dbReference type="GO" id="GO:0003677">
    <property type="term" value="F:DNA binding"/>
    <property type="evidence" value="ECO:0007669"/>
    <property type="project" value="InterPro"/>
</dbReference>
<organism evidence="2 3">
    <name type="scientific">Galbitalea soli</name>
    <dbReference type="NCBI Taxonomy" id="1268042"/>
    <lineage>
        <taxon>Bacteria</taxon>
        <taxon>Bacillati</taxon>
        <taxon>Actinomycetota</taxon>
        <taxon>Actinomycetes</taxon>
        <taxon>Micrococcales</taxon>
        <taxon>Microbacteriaceae</taxon>
        <taxon>Galbitalea</taxon>
    </lineage>
</organism>
<comment type="caution">
    <text evidence="2">The sequence shown here is derived from an EMBL/GenBank/DDBJ whole genome shotgun (WGS) entry which is preliminary data.</text>
</comment>
<sequence>MRLADGRDQAGLARDAAVSLGALRHLERGEGSTLRTVIRVARALGREDWLDALAPAVTVSPLDLMRERRTPRQRVYRERGGSA</sequence>
<proteinExistence type="predicted"/>
<dbReference type="InterPro" id="IPR001387">
    <property type="entry name" value="Cro/C1-type_HTH"/>
</dbReference>
<dbReference type="Proteomes" id="UP000479756">
    <property type="component" value="Unassembled WGS sequence"/>
</dbReference>